<dbReference type="GO" id="GO:0003677">
    <property type="term" value="F:DNA binding"/>
    <property type="evidence" value="ECO:0007669"/>
    <property type="project" value="InterPro"/>
</dbReference>
<evidence type="ECO:0000313" key="2">
    <source>
        <dbReference type="EMBL" id="SMS14355.1"/>
    </source>
</evidence>
<gene>
    <name evidence="2" type="ORF">LZ3411_1305</name>
</gene>
<feature type="domain" description="HTH cro/C1-type" evidence="1">
    <location>
        <begin position="9"/>
        <end position="82"/>
    </location>
</feature>
<evidence type="ECO:0000259" key="1">
    <source>
        <dbReference type="SMART" id="SM00530"/>
    </source>
</evidence>
<proteinExistence type="predicted"/>
<dbReference type="InterPro" id="IPR041413">
    <property type="entry name" value="MLTR_LBD"/>
</dbReference>
<accession>A0A1Y6JWW5</accession>
<dbReference type="EMBL" id="LT854705">
    <property type="protein sequence ID" value="SMS14355.1"/>
    <property type="molecule type" value="Genomic_DNA"/>
</dbReference>
<dbReference type="SMART" id="SM00530">
    <property type="entry name" value="HTH_XRE"/>
    <property type="match status" value="1"/>
</dbReference>
<evidence type="ECO:0000313" key="3">
    <source>
        <dbReference type="Proteomes" id="UP000195412"/>
    </source>
</evidence>
<dbReference type="KEGG" id="lzy:LZ3411_1305"/>
<dbReference type="InterPro" id="IPR010982">
    <property type="entry name" value="Lambda_DNA-bd_dom_sf"/>
</dbReference>
<name>A0A1Y6JWW5_9LACO</name>
<protein>
    <recommendedName>
        <fullName evidence="1">HTH cro/C1-type domain-containing protein</fullName>
    </recommendedName>
</protein>
<dbReference type="Pfam" id="PF13560">
    <property type="entry name" value="HTH_31"/>
    <property type="match status" value="1"/>
</dbReference>
<reference evidence="3" key="1">
    <citation type="submission" date="2017-05" db="EMBL/GenBank/DDBJ databases">
        <authorList>
            <person name="Papadimitriou K."/>
        </authorList>
    </citation>
    <scope>NUCLEOTIDE SEQUENCE [LARGE SCALE GENOMIC DNA]</scope>
    <source>
        <strain evidence="3">ACA-DC 3411</strain>
    </source>
</reference>
<dbReference type="PANTHER" id="PTHR35010">
    <property type="entry name" value="BLL4672 PROTEIN-RELATED"/>
    <property type="match status" value="1"/>
</dbReference>
<sequence length="273" mass="31012">MNEQVLGHFLRYKRTTATLNDFDITPTSRRRTPGLTRDEVAALAHVSSDWYTRIEQGRAKSQVSREVLLALCQALRLSNAETHYVFHLAGQLPPALATTAKDLTDLLMAQLPRPVYVLGAHFQIEQTNPSYARLYQFTPAVTALENNLIWRLFHQRAWRQLFQDWDQVVATQVARFRQVYSQDAAAVDLYQVFQAVQTDPAFQKPWQRLTVADLTPQRLLLNSQWGNLYLVETPLIVPTTQQVVMIQTPGDAATATRLARINGRDGAQSNRPS</sequence>
<organism evidence="2 3">
    <name type="scientific">Levilactobacillus zymae</name>
    <dbReference type="NCBI Taxonomy" id="267363"/>
    <lineage>
        <taxon>Bacteria</taxon>
        <taxon>Bacillati</taxon>
        <taxon>Bacillota</taxon>
        <taxon>Bacilli</taxon>
        <taxon>Lactobacillales</taxon>
        <taxon>Lactobacillaceae</taxon>
        <taxon>Levilactobacillus</taxon>
    </lineage>
</organism>
<dbReference type="AlphaFoldDB" id="A0A1Y6JWW5"/>
<dbReference type="Proteomes" id="UP000195412">
    <property type="component" value="Chromosome I"/>
</dbReference>
<dbReference type="Gene3D" id="1.10.260.40">
    <property type="entry name" value="lambda repressor-like DNA-binding domains"/>
    <property type="match status" value="1"/>
</dbReference>
<dbReference type="SUPFAM" id="SSF47413">
    <property type="entry name" value="lambda repressor-like DNA-binding domains"/>
    <property type="match status" value="1"/>
</dbReference>
<dbReference type="Pfam" id="PF17765">
    <property type="entry name" value="MLTR_LBD"/>
    <property type="match status" value="1"/>
</dbReference>
<dbReference type="InterPro" id="IPR001387">
    <property type="entry name" value="Cro/C1-type_HTH"/>
</dbReference>
<dbReference type="RefSeq" id="WP_087742056.1">
    <property type="nucleotide sequence ID" value="NZ_LT854705.1"/>
</dbReference>
<dbReference type="Gene3D" id="3.30.450.180">
    <property type="match status" value="1"/>
</dbReference>
<dbReference type="CDD" id="cd00093">
    <property type="entry name" value="HTH_XRE"/>
    <property type="match status" value="1"/>
</dbReference>
<dbReference type="PANTHER" id="PTHR35010:SF2">
    <property type="entry name" value="BLL4672 PROTEIN"/>
    <property type="match status" value="1"/>
</dbReference>